<dbReference type="AlphaFoldDB" id="A0A5D2NDN8"/>
<name>A0A5D2NDN8_GOSTO</name>
<keyword evidence="5" id="KW-0238">DNA-binding</keyword>
<protein>
    <recommendedName>
        <fullName evidence="7">hAT-like transposase RNase-H fold domain-containing protein</fullName>
    </recommendedName>
</protein>
<dbReference type="PANTHER" id="PTHR46481">
    <property type="entry name" value="ZINC FINGER BED DOMAIN-CONTAINING PROTEIN 4"/>
    <property type="match status" value="1"/>
</dbReference>
<sequence length="447" mass="51945">MTVIEGNEISYAWDTTHERPTPKEVESLDDIEVATYTRRNRKKTSLVWQELTIVKLVDGTVRVQCNHCKIKISKNKDGTTTQCKIHLDGCVKHRLSLKGQYNLFLPLLTPRSNSASGIQTWKYDQAKISEVASHIIMVLELHFTFTEYELFTLLMKTATKSDCWTCYEVEKKRISITTDLWKLGQKIQYMKCLQDWGIERKVCSISVDNAFYNDAAVRMLKDFLSFHKRLPLNGKLFRVCFCAYVLNLLVHDGLSEIEDVIDNVRESYEYPTSNLFLLELWSIKELLMEKSLSEKFWMRQMAEKMQRKFDKYRGECNCLISIAAILDLRNKTKLIDFSFGVIYFEEEALRHDSLYEFFKEYVGEYGKVMTRRSKFERYIRCVNTVDNVKSKLDIYLAEGVFICKENYGDFDALEWWKVASESAFSASGGVVDAYRSSLGSDGADVTL</sequence>
<proteinExistence type="predicted"/>
<accession>A0A5D2NDN8</accession>
<dbReference type="InterPro" id="IPR012337">
    <property type="entry name" value="RNaseH-like_sf"/>
</dbReference>
<evidence type="ECO:0000256" key="1">
    <source>
        <dbReference type="ARBA" id="ARBA00004123"/>
    </source>
</evidence>
<dbReference type="GO" id="GO:0008270">
    <property type="term" value="F:zinc ion binding"/>
    <property type="evidence" value="ECO:0007669"/>
    <property type="project" value="UniProtKB-KW"/>
</dbReference>
<keyword evidence="2" id="KW-0479">Metal-binding</keyword>
<reference evidence="8 9" key="1">
    <citation type="submission" date="2019-07" db="EMBL/GenBank/DDBJ databases">
        <title>WGS assembly of Gossypium tomentosum.</title>
        <authorList>
            <person name="Chen Z.J."/>
            <person name="Sreedasyam A."/>
            <person name="Ando A."/>
            <person name="Song Q."/>
            <person name="De L."/>
            <person name="Hulse-Kemp A."/>
            <person name="Ding M."/>
            <person name="Ye W."/>
            <person name="Kirkbride R."/>
            <person name="Jenkins J."/>
            <person name="Plott C."/>
            <person name="Lovell J."/>
            <person name="Lin Y.-M."/>
            <person name="Vaughn R."/>
            <person name="Liu B."/>
            <person name="Li W."/>
            <person name="Simpson S."/>
            <person name="Scheffler B."/>
            <person name="Saski C."/>
            <person name="Grover C."/>
            <person name="Hu G."/>
            <person name="Conover J."/>
            <person name="Carlson J."/>
            <person name="Shu S."/>
            <person name="Boston L."/>
            <person name="Williams M."/>
            <person name="Peterson D."/>
            <person name="Mcgee K."/>
            <person name="Jones D."/>
            <person name="Wendel J."/>
            <person name="Stelly D."/>
            <person name="Grimwood J."/>
            <person name="Schmutz J."/>
        </authorList>
    </citation>
    <scope>NUCLEOTIDE SEQUENCE [LARGE SCALE GENOMIC DNA]</scope>
    <source>
        <strain evidence="8">7179.01</strain>
    </source>
</reference>
<dbReference type="SUPFAM" id="SSF53098">
    <property type="entry name" value="Ribonuclease H-like"/>
    <property type="match status" value="1"/>
</dbReference>
<evidence type="ECO:0000256" key="6">
    <source>
        <dbReference type="ARBA" id="ARBA00023242"/>
    </source>
</evidence>
<dbReference type="EMBL" id="CM017620">
    <property type="protein sequence ID" value="TYI01473.1"/>
    <property type="molecule type" value="Genomic_DNA"/>
</dbReference>
<gene>
    <name evidence="8" type="ORF">ES332_A11G203000v1</name>
</gene>
<dbReference type="GO" id="GO:0005634">
    <property type="term" value="C:nucleus"/>
    <property type="evidence" value="ECO:0007669"/>
    <property type="project" value="UniProtKB-SubCell"/>
</dbReference>
<evidence type="ECO:0000256" key="2">
    <source>
        <dbReference type="ARBA" id="ARBA00022723"/>
    </source>
</evidence>
<organism evidence="8 9">
    <name type="scientific">Gossypium tomentosum</name>
    <name type="common">Hawaiian cotton</name>
    <name type="synonym">Gossypium sandvicense</name>
    <dbReference type="NCBI Taxonomy" id="34277"/>
    <lineage>
        <taxon>Eukaryota</taxon>
        <taxon>Viridiplantae</taxon>
        <taxon>Streptophyta</taxon>
        <taxon>Embryophyta</taxon>
        <taxon>Tracheophyta</taxon>
        <taxon>Spermatophyta</taxon>
        <taxon>Magnoliopsida</taxon>
        <taxon>eudicotyledons</taxon>
        <taxon>Gunneridae</taxon>
        <taxon>Pentapetalae</taxon>
        <taxon>rosids</taxon>
        <taxon>malvids</taxon>
        <taxon>Malvales</taxon>
        <taxon>Malvaceae</taxon>
        <taxon>Malvoideae</taxon>
        <taxon>Gossypium</taxon>
    </lineage>
</organism>
<dbReference type="GO" id="GO:0003677">
    <property type="term" value="F:DNA binding"/>
    <property type="evidence" value="ECO:0007669"/>
    <property type="project" value="UniProtKB-KW"/>
</dbReference>
<keyword evidence="9" id="KW-1185">Reference proteome</keyword>
<evidence type="ECO:0000313" key="9">
    <source>
        <dbReference type="Proteomes" id="UP000322667"/>
    </source>
</evidence>
<keyword evidence="3" id="KW-0863">Zinc-finger</keyword>
<evidence type="ECO:0000256" key="4">
    <source>
        <dbReference type="ARBA" id="ARBA00022833"/>
    </source>
</evidence>
<dbReference type="Pfam" id="PF14372">
    <property type="entry name" value="hAT-like_RNase-H"/>
    <property type="match status" value="1"/>
</dbReference>
<keyword evidence="4" id="KW-0862">Zinc</keyword>
<evidence type="ECO:0000256" key="5">
    <source>
        <dbReference type="ARBA" id="ARBA00023125"/>
    </source>
</evidence>
<dbReference type="InterPro" id="IPR025525">
    <property type="entry name" value="hAT-like_transposase_RNase-H"/>
</dbReference>
<dbReference type="InterPro" id="IPR052035">
    <property type="entry name" value="ZnF_BED_domain_contain"/>
</dbReference>
<evidence type="ECO:0000256" key="3">
    <source>
        <dbReference type="ARBA" id="ARBA00022771"/>
    </source>
</evidence>
<dbReference type="PANTHER" id="PTHR46481:SF10">
    <property type="entry name" value="ZINC FINGER BED DOMAIN-CONTAINING PROTEIN 39"/>
    <property type="match status" value="1"/>
</dbReference>
<dbReference type="Proteomes" id="UP000322667">
    <property type="component" value="Chromosome A11"/>
</dbReference>
<evidence type="ECO:0000313" key="8">
    <source>
        <dbReference type="EMBL" id="TYI01473.1"/>
    </source>
</evidence>
<evidence type="ECO:0000259" key="7">
    <source>
        <dbReference type="Pfam" id="PF14372"/>
    </source>
</evidence>
<keyword evidence="6" id="KW-0539">Nucleus</keyword>
<comment type="subcellular location">
    <subcellularLocation>
        <location evidence="1">Nucleus</location>
    </subcellularLocation>
</comment>
<feature type="domain" description="hAT-like transposase RNase-H fold" evidence="7">
    <location>
        <begin position="268"/>
        <end position="365"/>
    </location>
</feature>